<name>A0ABM1RY82_LIMPO</name>
<gene>
    <name evidence="3" type="primary">LOC111083902</name>
</gene>
<organism evidence="2 3">
    <name type="scientific">Limulus polyphemus</name>
    <name type="common">Atlantic horseshoe crab</name>
    <dbReference type="NCBI Taxonomy" id="6850"/>
    <lineage>
        <taxon>Eukaryota</taxon>
        <taxon>Metazoa</taxon>
        <taxon>Ecdysozoa</taxon>
        <taxon>Arthropoda</taxon>
        <taxon>Chelicerata</taxon>
        <taxon>Merostomata</taxon>
        <taxon>Xiphosura</taxon>
        <taxon>Limulidae</taxon>
        <taxon>Limulus</taxon>
    </lineage>
</organism>
<feature type="non-terminal residue" evidence="3">
    <location>
        <position position="1"/>
    </location>
</feature>
<proteinExistence type="predicted"/>
<reference evidence="3" key="1">
    <citation type="submission" date="2025-08" db="UniProtKB">
        <authorList>
            <consortium name="RefSeq"/>
        </authorList>
    </citation>
    <scope>IDENTIFICATION</scope>
    <source>
        <tissue evidence="3">Muscle</tissue>
    </source>
</reference>
<protein>
    <submittedName>
        <fullName evidence="3">Uncharacterized protein LOC111083902</fullName>
    </submittedName>
</protein>
<evidence type="ECO:0000313" key="2">
    <source>
        <dbReference type="Proteomes" id="UP000694941"/>
    </source>
</evidence>
<feature type="non-terminal residue" evidence="3">
    <location>
        <position position="123"/>
    </location>
</feature>
<accession>A0ABM1RY82</accession>
<keyword evidence="1" id="KW-0812">Transmembrane</keyword>
<evidence type="ECO:0000313" key="3">
    <source>
        <dbReference type="RefSeq" id="XP_022236337.1"/>
    </source>
</evidence>
<feature type="transmembrane region" description="Helical" evidence="1">
    <location>
        <begin position="57"/>
        <end position="76"/>
    </location>
</feature>
<sequence length="123" mass="13521">WFPNNKGLAAGIVSSGMASTPVLMNNLHTFFMNPNNLQPDADGYFNDSGILDRVPTLFLIIGAIQGGILLIGLLLYEQSPSEITEEKKNKKCPASAQIELDCEYKTFQEDSSMMSEESSTNQK</sequence>
<keyword evidence="1" id="KW-0472">Membrane</keyword>
<keyword evidence="2" id="KW-1185">Reference proteome</keyword>
<dbReference type="GeneID" id="111083902"/>
<dbReference type="Proteomes" id="UP000694941">
    <property type="component" value="Unplaced"/>
</dbReference>
<dbReference type="RefSeq" id="XP_022236337.1">
    <property type="nucleotide sequence ID" value="XM_022380629.1"/>
</dbReference>
<evidence type="ECO:0000256" key="1">
    <source>
        <dbReference type="SAM" id="Phobius"/>
    </source>
</evidence>
<keyword evidence="1" id="KW-1133">Transmembrane helix</keyword>